<proteinExistence type="inferred from homology"/>
<keyword evidence="10" id="KW-1185">Reference proteome</keyword>
<evidence type="ECO:0000256" key="7">
    <source>
        <dbReference type="ARBA" id="ARBA00023136"/>
    </source>
</evidence>
<dbReference type="OrthoDB" id="2526284at2759"/>
<evidence type="ECO:0000256" key="1">
    <source>
        <dbReference type="ARBA" id="ARBA00004167"/>
    </source>
</evidence>
<evidence type="ECO:0000256" key="2">
    <source>
        <dbReference type="ARBA" id="ARBA00007647"/>
    </source>
</evidence>
<keyword evidence="4 8" id="KW-0808">Transferase</keyword>
<comment type="caution">
    <text evidence="9">The sequence shown here is derived from an EMBL/GenBank/DDBJ whole genome shotgun (WGS) entry which is preliminary data.</text>
</comment>
<keyword evidence="6" id="KW-1133">Transmembrane helix</keyword>
<accession>A0A9X6RKM1</accession>
<protein>
    <recommendedName>
        <fullName evidence="8">Glycosyltransferase family 92 protein</fullName>
        <ecNumber evidence="8">2.4.1.-</ecNumber>
    </recommendedName>
</protein>
<reference evidence="10" key="1">
    <citation type="submission" date="2017-01" db="EMBL/GenBank/DDBJ databases">
        <title>Comparative genomics of anhydrobiosis in the tardigrade Hypsibius dujardini.</title>
        <authorList>
            <person name="Yoshida Y."/>
            <person name="Koutsovoulos G."/>
            <person name="Laetsch D."/>
            <person name="Stevens L."/>
            <person name="Kumar S."/>
            <person name="Horikawa D."/>
            <person name="Ishino K."/>
            <person name="Komine S."/>
            <person name="Tomita M."/>
            <person name="Blaxter M."/>
            <person name="Arakawa K."/>
        </authorList>
    </citation>
    <scope>NUCLEOTIDE SEQUENCE [LARGE SCALE GENOMIC DNA]</scope>
    <source>
        <strain evidence="10">Z151</strain>
    </source>
</reference>
<comment type="subcellular location">
    <subcellularLocation>
        <location evidence="1">Membrane</location>
        <topology evidence="1">Single-pass membrane protein</topology>
    </subcellularLocation>
</comment>
<keyword evidence="7" id="KW-0472">Membrane</keyword>
<evidence type="ECO:0000313" key="9">
    <source>
        <dbReference type="EMBL" id="OWA50841.1"/>
    </source>
</evidence>
<comment type="similarity">
    <text evidence="2 8">Belongs to the glycosyltransferase 92 family.</text>
</comment>
<dbReference type="PANTHER" id="PTHR21461">
    <property type="entry name" value="GLYCOSYLTRANSFERASE FAMILY 92 PROTEIN"/>
    <property type="match status" value="1"/>
</dbReference>
<gene>
    <name evidence="9" type="ORF">BV898_15346</name>
</gene>
<evidence type="ECO:0000256" key="5">
    <source>
        <dbReference type="ARBA" id="ARBA00022692"/>
    </source>
</evidence>
<keyword evidence="5" id="KW-0812">Transmembrane</keyword>
<dbReference type="EC" id="2.4.1.-" evidence="8"/>
<dbReference type="InterPro" id="IPR008166">
    <property type="entry name" value="Glyco_transf_92"/>
</dbReference>
<dbReference type="Proteomes" id="UP000192578">
    <property type="component" value="Unassembled WGS sequence"/>
</dbReference>
<name>A0A9X6RKM1_HYPEX</name>
<sequence>MGFRQYPLRAIALTVLGAFCFGLAWRSSLTSESSKREPLRGWYEAAPDRLSVKADVSDLEPGLIPKIVENIPEQNFPAEEELPFQLPDDVSDPHLRPQVAAEITDPSTSTVSDDVKQTISQSLTAFHWQKVFTDFYVYSVYPNALDSSDLHVVLFGPNRDNQFWSADVCSCVYYSTDLESSLNNITVKGRLEVLPESKPYEGHNIGAGRLKCPFPREAVQQPLLDVRCQHGSKSGAATFRTPAVMSEPPPKLTFALCGLIHGFVNEQQAVVIEYIEYYRLMGVTKIFWQGIDVGDKTRKLLQYYEDEGVMEFREWKVPYNRTAGDSAHYYGQVAAQYDCIMRTAGLFDYTIIADLDEYYATTRQPPTFASITNNGDSDCVLVQSVFMDPHGNYSGDTFDPESGDPVLRTALITLRSSLIHGQDERSKYLCRMRKVDIPQIHTVQRNRGQAATVRPSPDETILLHYRQTNEPGSVKERRASVLSPQLQPRVAAVWKTVYA</sequence>
<dbReference type="EMBL" id="MTYJ01000204">
    <property type="protein sequence ID" value="OWA50841.1"/>
    <property type="molecule type" value="Genomic_DNA"/>
</dbReference>
<dbReference type="GO" id="GO:0016020">
    <property type="term" value="C:membrane"/>
    <property type="evidence" value="ECO:0007669"/>
    <property type="project" value="UniProtKB-SubCell"/>
</dbReference>
<evidence type="ECO:0000256" key="3">
    <source>
        <dbReference type="ARBA" id="ARBA00022676"/>
    </source>
</evidence>
<evidence type="ECO:0000256" key="8">
    <source>
        <dbReference type="RuleBase" id="RU366017"/>
    </source>
</evidence>
<dbReference type="Pfam" id="PF01697">
    <property type="entry name" value="Glyco_transf_92"/>
    <property type="match status" value="1"/>
</dbReference>
<evidence type="ECO:0000313" key="10">
    <source>
        <dbReference type="Proteomes" id="UP000192578"/>
    </source>
</evidence>
<organism evidence="9 10">
    <name type="scientific">Hypsibius exemplaris</name>
    <name type="common">Freshwater tardigrade</name>
    <dbReference type="NCBI Taxonomy" id="2072580"/>
    <lineage>
        <taxon>Eukaryota</taxon>
        <taxon>Metazoa</taxon>
        <taxon>Ecdysozoa</taxon>
        <taxon>Tardigrada</taxon>
        <taxon>Eutardigrada</taxon>
        <taxon>Parachela</taxon>
        <taxon>Hypsibioidea</taxon>
        <taxon>Hypsibiidae</taxon>
        <taxon>Hypsibius</taxon>
    </lineage>
</organism>
<dbReference type="AlphaFoldDB" id="A0A9X6RKM1"/>
<dbReference type="GO" id="GO:0016757">
    <property type="term" value="F:glycosyltransferase activity"/>
    <property type="evidence" value="ECO:0007669"/>
    <property type="project" value="UniProtKB-UniRule"/>
</dbReference>
<dbReference type="PANTHER" id="PTHR21461:SF69">
    <property type="entry name" value="GLYCOSYLTRANSFERASE FAMILY 92 PROTEIN"/>
    <property type="match status" value="1"/>
</dbReference>
<evidence type="ECO:0000256" key="4">
    <source>
        <dbReference type="ARBA" id="ARBA00022679"/>
    </source>
</evidence>
<keyword evidence="3 8" id="KW-0328">Glycosyltransferase</keyword>
<evidence type="ECO:0000256" key="6">
    <source>
        <dbReference type="ARBA" id="ARBA00022989"/>
    </source>
</evidence>
<dbReference type="GO" id="GO:0005737">
    <property type="term" value="C:cytoplasm"/>
    <property type="evidence" value="ECO:0007669"/>
    <property type="project" value="TreeGrafter"/>
</dbReference>